<keyword evidence="1" id="KW-0812">Transmembrane</keyword>
<dbReference type="GO" id="GO:0006915">
    <property type="term" value="P:apoptotic process"/>
    <property type="evidence" value="ECO:0007669"/>
    <property type="project" value="InterPro"/>
</dbReference>
<evidence type="ECO:0000313" key="3">
    <source>
        <dbReference type="Proteomes" id="UP000799770"/>
    </source>
</evidence>
<reference evidence="2" key="1">
    <citation type="journal article" date="2020" name="Stud. Mycol.">
        <title>101 Dothideomycetes genomes: a test case for predicting lifestyles and emergence of pathogens.</title>
        <authorList>
            <person name="Haridas S."/>
            <person name="Albert R."/>
            <person name="Binder M."/>
            <person name="Bloem J."/>
            <person name="Labutti K."/>
            <person name="Salamov A."/>
            <person name="Andreopoulos B."/>
            <person name="Baker S."/>
            <person name="Barry K."/>
            <person name="Bills G."/>
            <person name="Bluhm B."/>
            <person name="Cannon C."/>
            <person name="Castanera R."/>
            <person name="Culley D."/>
            <person name="Daum C."/>
            <person name="Ezra D."/>
            <person name="Gonzalez J."/>
            <person name="Henrissat B."/>
            <person name="Kuo A."/>
            <person name="Liang C."/>
            <person name="Lipzen A."/>
            <person name="Lutzoni F."/>
            <person name="Magnuson J."/>
            <person name="Mondo S."/>
            <person name="Nolan M."/>
            <person name="Ohm R."/>
            <person name="Pangilinan J."/>
            <person name="Park H.-J."/>
            <person name="Ramirez L."/>
            <person name="Alfaro M."/>
            <person name="Sun H."/>
            <person name="Tritt A."/>
            <person name="Yoshinaga Y."/>
            <person name="Zwiers L.-H."/>
            <person name="Turgeon B."/>
            <person name="Goodwin S."/>
            <person name="Spatafora J."/>
            <person name="Crous P."/>
            <person name="Grigoriev I."/>
        </authorList>
    </citation>
    <scope>NUCLEOTIDE SEQUENCE</scope>
    <source>
        <strain evidence="2">CBS 627.86</strain>
    </source>
</reference>
<gene>
    <name evidence="2" type="ORF">BDV96DRAFT_573204</name>
</gene>
<dbReference type="PANTHER" id="PTHR37402">
    <property type="entry name" value="GRAM DOMAIN-CONTAINING PROTEIN 4"/>
    <property type="match status" value="1"/>
</dbReference>
<feature type="transmembrane region" description="Helical" evidence="1">
    <location>
        <begin position="289"/>
        <end position="308"/>
    </location>
</feature>
<dbReference type="InterPro" id="IPR037847">
    <property type="entry name" value="GRAMDC4"/>
</dbReference>
<evidence type="ECO:0000313" key="2">
    <source>
        <dbReference type="EMBL" id="KAF2116023.1"/>
    </source>
</evidence>
<keyword evidence="1" id="KW-1133">Transmembrane helix</keyword>
<organism evidence="2 3">
    <name type="scientific">Lophiotrema nucula</name>
    <dbReference type="NCBI Taxonomy" id="690887"/>
    <lineage>
        <taxon>Eukaryota</taxon>
        <taxon>Fungi</taxon>
        <taxon>Dikarya</taxon>
        <taxon>Ascomycota</taxon>
        <taxon>Pezizomycotina</taxon>
        <taxon>Dothideomycetes</taxon>
        <taxon>Pleosporomycetidae</taxon>
        <taxon>Pleosporales</taxon>
        <taxon>Lophiotremataceae</taxon>
        <taxon>Lophiotrema</taxon>
    </lineage>
</organism>
<keyword evidence="1" id="KW-0472">Membrane</keyword>
<protein>
    <submittedName>
        <fullName evidence="2">Uncharacterized protein</fullName>
    </submittedName>
</protein>
<name>A0A6A5ZAV0_9PLEO</name>
<dbReference type="AlphaFoldDB" id="A0A6A5ZAV0"/>
<dbReference type="Proteomes" id="UP000799770">
    <property type="component" value="Unassembled WGS sequence"/>
</dbReference>
<dbReference type="PANTHER" id="PTHR37402:SF1">
    <property type="entry name" value="GRAM DOMAIN-CONTAINING PROTEIN 4"/>
    <property type="match status" value="1"/>
</dbReference>
<dbReference type="OrthoDB" id="1708389at2759"/>
<dbReference type="EMBL" id="ML977321">
    <property type="protein sequence ID" value="KAF2116023.1"/>
    <property type="molecule type" value="Genomic_DNA"/>
</dbReference>
<evidence type="ECO:0000256" key="1">
    <source>
        <dbReference type="SAM" id="Phobius"/>
    </source>
</evidence>
<keyword evidence="3" id="KW-1185">Reference proteome</keyword>
<proteinExistence type="predicted"/>
<accession>A0A6A5ZAV0</accession>
<feature type="transmembrane region" description="Helical" evidence="1">
    <location>
        <begin position="184"/>
        <end position="209"/>
    </location>
</feature>
<sequence length="487" mass="55764">MAHNPVDTVKSAISGQGSHQVAANIAAKEISHGEDVELLRSEDRVKNAGTEAETRIAVHEFDGLMQERQSMFVRWTMDRHVTKLRRLPLESFEPKTAAQFRTMNSRGEDVMDWSAYRTYQLQYYSHQYGGQYIGYGSNPPAPSKESIMPCLERVIIASAPLQELIMTSRRVYRWENRGETIKYIIIYLTLWTFDLLAAGILSALLYFVVERRVHGRRMQDLRDDVIRTEDVNQTAMTLTEFVEKRGDENWADELMQDLGPWLMLQLCDAANFFEAMRNFYEWRVPGRTLVTLSIFVAAILTASFVPTWLLVRTFTLSAGISFFALFPIGTNFPEYRLLVSPFKRVLWNIPTQAEWSIKSLQARGRRYEQASSNETALGEKSPDFGTYTAHHNSSRGKLSLAPTAIIFTNNIGHKIHFTIPYAELDQLEKIDRTITKNIPSSLQLESGKDIKIVGKDQRELVLENVNGRDQAFSQIVGFSDVKWQVVW</sequence>